<evidence type="ECO:0000256" key="2">
    <source>
        <dbReference type="ARBA" id="ARBA00008684"/>
    </source>
</evidence>
<dbReference type="PANTHER" id="PTHR45863">
    <property type="entry name" value="SERINE/THREONINE-PROTEIN KINASE BSK5"/>
    <property type="match status" value="1"/>
</dbReference>
<comment type="subcellular location">
    <subcellularLocation>
        <location evidence="1">Cell membrane</location>
        <topology evidence="1">Lipid-anchor</topology>
    </subcellularLocation>
</comment>
<dbReference type="InterPro" id="IPR011009">
    <property type="entry name" value="Kinase-like_dom_sf"/>
</dbReference>
<dbReference type="Gene3D" id="1.10.510.10">
    <property type="entry name" value="Transferase(Phosphotransferase) domain 1"/>
    <property type="match status" value="1"/>
</dbReference>
<keyword evidence="3" id="KW-1003">Cell membrane</keyword>
<dbReference type="EMBL" id="VEPZ02001788">
    <property type="protein sequence ID" value="KAE8654280.1"/>
    <property type="molecule type" value="Genomic_DNA"/>
</dbReference>
<dbReference type="SMART" id="SM00219">
    <property type="entry name" value="TyrKc"/>
    <property type="match status" value="1"/>
</dbReference>
<evidence type="ECO:0000256" key="8">
    <source>
        <dbReference type="ARBA" id="ARBA00022777"/>
    </source>
</evidence>
<organism evidence="13 14">
    <name type="scientific">Hibiscus syriacus</name>
    <name type="common">Rose of Sharon</name>
    <dbReference type="NCBI Taxonomy" id="106335"/>
    <lineage>
        <taxon>Eukaryota</taxon>
        <taxon>Viridiplantae</taxon>
        <taxon>Streptophyta</taxon>
        <taxon>Embryophyta</taxon>
        <taxon>Tracheophyta</taxon>
        <taxon>Spermatophyta</taxon>
        <taxon>Magnoliopsida</taxon>
        <taxon>eudicotyledons</taxon>
        <taxon>Gunneridae</taxon>
        <taxon>Pentapetalae</taxon>
        <taxon>rosids</taxon>
        <taxon>malvids</taxon>
        <taxon>Malvales</taxon>
        <taxon>Malvaceae</taxon>
        <taxon>Malvoideae</taxon>
        <taxon>Hibiscus</taxon>
    </lineage>
</organism>
<evidence type="ECO:0000313" key="13">
    <source>
        <dbReference type="EMBL" id="KAE8654280.1"/>
    </source>
</evidence>
<reference evidence="13" key="1">
    <citation type="submission" date="2019-09" db="EMBL/GenBank/DDBJ databases">
        <title>Draft genome information of white flower Hibiscus syriacus.</title>
        <authorList>
            <person name="Kim Y.-M."/>
        </authorList>
    </citation>
    <scope>NUCLEOTIDE SEQUENCE [LARGE SCALE GENOMIC DNA]</scope>
    <source>
        <strain evidence="13">YM2019G1</strain>
    </source>
</reference>
<feature type="domain" description="Tyrosine-protein kinase catalytic" evidence="12">
    <location>
        <begin position="12"/>
        <end position="230"/>
    </location>
</feature>
<evidence type="ECO:0000256" key="6">
    <source>
        <dbReference type="ARBA" id="ARBA00022707"/>
    </source>
</evidence>
<comment type="similarity">
    <text evidence="2">Belongs to the protein kinase superfamily. Ser/Thr protein kinase family.</text>
</comment>
<dbReference type="InterPro" id="IPR001245">
    <property type="entry name" value="Ser-Thr/Tyr_kinase_cat_dom"/>
</dbReference>
<keyword evidence="11" id="KW-0449">Lipoprotein</keyword>
<evidence type="ECO:0000256" key="7">
    <source>
        <dbReference type="ARBA" id="ARBA00022741"/>
    </source>
</evidence>
<dbReference type="PANTHER" id="PTHR45863:SF6">
    <property type="entry name" value="SERINE_THREONINE-PROTEIN KINASE BSK6"/>
    <property type="match status" value="1"/>
</dbReference>
<dbReference type="Gene3D" id="1.25.40.10">
    <property type="entry name" value="Tetratricopeptide repeat domain"/>
    <property type="match status" value="1"/>
</dbReference>
<dbReference type="InterPro" id="IPR020635">
    <property type="entry name" value="Tyr_kinase_cat_dom"/>
</dbReference>
<evidence type="ECO:0000256" key="1">
    <source>
        <dbReference type="ARBA" id="ARBA00004193"/>
    </source>
</evidence>
<evidence type="ECO:0000256" key="10">
    <source>
        <dbReference type="ARBA" id="ARBA00023136"/>
    </source>
</evidence>
<proteinExistence type="inferred from homology"/>
<dbReference type="GO" id="GO:0009742">
    <property type="term" value="P:brassinosteroid mediated signaling pathway"/>
    <property type="evidence" value="ECO:0007669"/>
    <property type="project" value="InterPro"/>
</dbReference>
<dbReference type="Pfam" id="PF25575">
    <property type="entry name" value="TPR_BSK1_C"/>
    <property type="match status" value="1"/>
</dbReference>
<dbReference type="GO" id="GO:0004674">
    <property type="term" value="F:protein serine/threonine kinase activity"/>
    <property type="evidence" value="ECO:0007669"/>
    <property type="project" value="UniProtKB-KW"/>
</dbReference>
<evidence type="ECO:0000256" key="3">
    <source>
        <dbReference type="ARBA" id="ARBA00022475"/>
    </source>
</evidence>
<evidence type="ECO:0000256" key="9">
    <source>
        <dbReference type="ARBA" id="ARBA00022840"/>
    </source>
</evidence>
<dbReference type="AlphaFoldDB" id="A0A6A2WLM3"/>
<dbReference type="InterPro" id="IPR058209">
    <property type="entry name" value="TPR_BSK1_C"/>
</dbReference>
<gene>
    <name evidence="13" type="ORF">F3Y22_tig00117056pilonHSYRG01291</name>
</gene>
<accession>A0A6A2WLM3</accession>
<keyword evidence="14" id="KW-1185">Reference proteome</keyword>
<dbReference type="Pfam" id="PF07714">
    <property type="entry name" value="PK_Tyr_Ser-Thr"/>
    <property type="match status" value="1"/>
</dbReference>
<name>A0A6A2WLM3_HIBSY</name>
<evidence type="ECO:0000256" key="4">
    <source>
        <dbReference type="ARBA" id="ARBA00022527"/>
    </source>
</evidence>
<keyword evidence="8 13" id="KW-0418">Kinase</keyword>
<dbReference type="GO" id="GO:0005886">
    <property type="term" value="C:plasma membrane"/>
    <property type="evidence" value="ECO:0007669"/>
    <property type="project" value="UniProtKB-SubCell"/>
</dbReference>
<dbReference type="GO" id="GO:0004713">
    <property type="term" value="F:protein tyrosine kinase activity"/>
    <property type="evidence" value="ECO:0007669"/>
    <property type="project" value="InterPro"/>
</dbReference>
<dbReference type="Proteomes" id="UP000436088">
    <property type="component" value="Unassembled WGS sequence"/>
</dbReference>
<dbReference type="InterPro" id="IPR011990">
    <property type="entry name" value="TPR-like_helical_dom_sf"/>
</dbReference>
<keyword evidence="7" id="KW-0547">Nucleotide-binding</keyword>
<dbReference type="SUPFAM" id="SSF56112">
    <property type="entry name" value="Protein kinase-like (PK-like)"/>
    <property type="match status" value="1"/>
</dbReference>
<dbReference type="Gene3D" id="3.30.200.20">
    <property type="entry name" value="Phosphorylase Kinase, domain 1"/>
    <property type="match status" value="1"/>
</dbReference>
<sequence>MPEHGENAPNFVYKGKLDNDLWVAFKRFNKFAWPDSCQFLEEAKAVGSLRSERLANLIGYCCEGDERFLVAELQVKLGIEVQGKWLILTGKSANEMGNEVEGGTVSGSSFGDGKPKLSCFGLMKNSRDGKSYSTNLAFTPPEYLRTGRVTPESVVYSFGTLLLDLMSGKHIPPSHALDLIRGKNFLMLMDSALEGHFSSDDGAELVRLASRCLQYEARERLNTKSLVISLMSVQKETQVPSYVLRGIPHRTASKQPLSLAPFGEACMRIDLTAIHEILEKIGYKDDEGIANELSFQMWTSQMQETLNAKKHGDTAFRAKDFTTAIDCYTQFIDGGTIMSLTVYSRRCLSYLMNDKPQQALRLSGMRRCLSYLMNDKPQQALRLSGMETDAQETLKDGTNLEAKRTKN</sequence>
<dbReference type="InterPro" id="IPR045845">
    <property type="entry name" value="BSK"/>
</dbReference>
<evidence type="ECO:0000259" key="12">
    <source>
        <dbReference type="SMART" id="SM00219"/>
    </source>
</evidence>
<evidence type="ECO:0000256" key="11">
    <source>
        <dbReference type="ARBA" id="ARBA00023288"/>
    </source>
</evidence>
<keyword evidence="4" id="KW-0723">Serine/threonine-protein kinase</keyword>
<keyword evidence="5" id="KW-0808">Transferase</keyword>
<keyword evidence="10" id="KW-0472">Membrane</keyword>
<keyword evidence="6" id="KW-0519">Myristate</keyword>
<dbReference type="GO" id="GO:0005524">
    <property type="term" value="F:ATP binding"/>
    <property type="evidence" value="ECO:0007669"/>
    <property type="project" value="UniProtKB-KW"/>
</dbReference>
<protein>
    <submittedName>
        <fullName evidence="13">Serine/threonine-protein kinase</fullName>
    </submittedName>
</protein>
<keyword evidence="9" id="KW-0067">ATP-binding</keyword>
<comment type="caution">
    <text evidence="13">The sequence shown here is derived from an EMBL/GenBank/DDBJ whole genome shotgun (WGS) entry which is preliminary data.</text>
</comment>
<evidence type="ECO:0000256" key="5">
    <source>
        <dbReference type="ARBA" id="ARBA00022679"/>
    </source>
</evidence>
<evidence type="ECO:0000313" key="14">
    <source>
        <dbReference type="Proteomes" id="UP000436088"/>
    </source>
</evidence>